<dbReference type="InterPro" id="IPR012373">
    <property type="entry name" value="Ferrdict_sens_TM"/>
</dbReference>
<sequence>MRSNLDIQQLMTEKIGGIISAADEAYLDHLIESDRVVAAAWDNTKDLYRQEDIDNHFQRFETLPWQEMPFQTVLPDQKIRQWISPLAWAAAIALLISVTSAWWLVRSHTPAKPSLALSETQGDVQLQTGNGQLLNLSKDTGLLHTGTLQAINTNNTLSMPVSTIGETTGNDNLTLTVPIAQHYSIKLSDGTVVSLNSVSSLRFPVPFTAGSREVYLTGEAYFAVAHDATRPFLVHTPQGTVQVLGTAFNVNTYDSTVVKVSLVEGAVKMEQVALKPGQQAVASTSGIRVQPFDETTELSWRQGIFYFSNTSLADIARILPRWFGTPIIMDNPHIARETFTGSVERSQPITVFLENLKSTTTVDYYFDKTGQLHFK</sequence>
<dbReference type="InterPro" id="IPR032508">
    <property type="entry name" value="FecR_C"/>
</dbReference>
<evidence type="ECO:0000259" key="2">
    <source>
        <dbReference type="Pfam" id="PF04773"/>
    </source>
</evidence>
<dbReference type="Gene3D" id="3.55.50.30">
    <property type="match status" value="1"/>
</dbReference>
<proteinExistence type="predicted"/>
<protein>
    <submittedName>
        <fullName evidence="4">FecR domain-containing protein</fullName>
    </submittedName>
</protein>
<evidence type="ECO:0000259" key="3">
    <source>
        <dbReference type="Pfam" id="PF16344"/>
    </source>
</evidence>
<dbReference type="Gene3D" id="2.60.120.1440">
    <property type="match status" value="1"/>
</dbReference>
<name>A0ABR7THL6_9BACT</name>
<dbReference type="InterPro" id="IPR006860">
    <property type="entry name" value="FecR"/>
</dbReference>
<keyword evidence="1" id="KW-1133">Transmembrane helix</keyword>
<dbReference type="Pfam" id="PF04773">
    <property type="entry name" value="FecR"/>
    <property type="match status" value="1"/>
</dbReference>
<dbReference type="Proteomes" id="UP000659124">
    <property type="component" value="Unassembled WGS sequence"/>
</dbReference>
<dbReference type="PANTHER" id="PTHR30273">
    <property type="entry name" value="PERIPLASMIC SIGNAL SENSOR AND SIGMA FACTOR ACTIVATOR FECR-RELATED"/>
    <property type="match status" value="1"/>
</dbReference>
<reference evidence="4 5" key="1">
    <citation type="submission" date="2020-09" db="EMBL/GenBank/DDBJ databases">
        <title>Genome sequences of type strains of Chitinophaga qingshengii and Chitinophaga varians.</title>
        <authorList>
            <person name="Kittiwongwattana C."/>
        </authorList>
    </citation>
    <scope>NUCLEOTIDE SEQUENCE [LARGE SCALE GENOMIC DNA]</scope>
    <source>
        <strain evidence="4 5">JCM 30026</strain>
    </source>
</reference>
<dbReference type="PANTHER" id="PTHR30273:SF2">
    <property type="entry name" value="PROTEIN FECR"/>
    <property type="match status" value="1"/>
</dbReference>
<feature type="transmembrane region" description="Helical" evidence="1">
    <location>
        <begin position="86"/>
        <end position="105"/>
    </location>
</feature>
<keyword evidence="1" id="KW-0472">Membrane</keyword>
<feature type="domain" description="FecR protein" evidence="2">
    <location>
        <begin position="181"/>
        <end position="268"/>
    </location>
</feature>
<gene>
    <name evidence="4" type="ORF">ICL07_01845</name>
</gene>
<evidence type="ECO:0000313" key="5">
    <source>
        <dbReference type="Proteomes" id="UP000659124"/>
    </source>
</evidence>
<keyword evidence="1" id="KW-0812">Transmembrane</keyword>
<dbReference type="RefSeq" id="WP_188086245.1">
    <property type="nucleotide sequence ID" value="NZ_JACVFC010000001.1"/>
</dbReference>
<evidence type="ECO:0000313" key="4">
    <source>
        <dbReference type="EMBL" id="MBC9929095.1"/>
    </source>
</evidence>
<accession>A0ABR7THL6</accession>
<keyword evidence="5" id="KW-1185">Reference proteome</keyword>
<evidence type="ECO:0000256" key="1">
    <source>
        <dbReference type="SAM" id="Phobius"/>
    </source>
</evidence>
<organism evidence="4 5">
    <name type="scientific">Chitinophaga qingshengii</name>
    <dbReference type="NCBI Taxonomy" id="1569794"/>
    <lineage>
        <taxon>Bacteria</taxon>
        <taxon>Pseudomonadati</taxon>
        <taxon>Bacteroidota</taxon>
        <taxon>Chitinophagia</taxon>
        <taxon>Chitinophagales</taxon>
        <taxon>Chitinophagaceae</taxon>
        <taxon>Chitinophaga</taxon>
    </lineage>
</organism>
<comment type="caution">
    <text evidence="4">The sequence shown here is derived from an EMBL/GenBank/DDBJ whole genome shotgun (WGS) entry which is preliminary data.</text>
</comment>
<dbReference type="EMBL" id="JACVFC010000001">
    <property type="protein sequence ID" value="MBC9929095.1"/>
    <property type="molecule type" value="Genomic_DNA"/>
</dbReference>
<dbReference type="Pfam" id="PF16344">
    <property type="entry name" value="FecR_C"/>
    <property type="match status" value="1"/>
</dbReference>
<dbReference type="PIRSF" id="PIRSF018266">
    <property type="entry name" value="FecR"/>
    <property type="match status" value="1"/>
</dbReference>
<feature type="domain" description="Protein FecR C-terminal" evidence="3">
    <location>
        <begin position="305"/>
        <end position="365"/>
    </location>
</feature>